<dbReference type="EMBL" id="CAFABG010000005">
    <property type="protein sequence ID" value="CAB4820048.1"/>
    <property type="molecule type" value="Genomic_DNA"/>
</dbReference>
<dbReference type="PANTHER" id="PTHR43303">
    <property type="entry name" value="NADPH DEHYDROGENASE C23G7.10C-RELATED"/>
    <property type="match status" value="1"/>
</dbReference>
<dbReference type="InterPro" id="IPR013785">
    <property type="entry name" value="Aldolase_TIM"/>
</dbReference>
<dbReference type="GO" id="GO:0010181">
    <property type="term" value="F:FMN binding"/>
    <property type="evidence" value="ECO:0007669"/>
    <property type="project" value="InterPro"/>
</dbReference>
<keyword evidence="5" id="KW-0560">Oxidoreductase</keyword>
<dbReference type="GO" id="GO:0050661">
    <property type="term" value="F:NADP binding"/>
    <property type="evidence" value="ECO:0007669"/>
    <property type="project" value="InterPro"/>
</dbReference>
<evidence type="ECO:0000256" key="3">
    <source>
        <dbReference type="ARBA" id="ARBA00022643"/>
    </source>
</evidence>
<accession>A0A6J7XRA8</accession>
<protein>
    <submittedName>
        <fullName evidence="8">Unannotated protein</fullName>
    </submittedName>
</protein>
<keyword evidence="2" id="KW-0285">Flavoprotein</keyword>
<dbReference type="InterPro" id="IPR001155">
    <property type="entry name" value="OxRdtase_FMN_N"/>
</dbReference>
<gene>
    <name evidence="7" type="ORF">UFOPK3181_00147</name>
    <name evidence="8" type="ORF">UFOPK3520_00039</name>
</gene>
<evidence type="ECO:0000256" key="2">
    <source>
        <dbReference type="ARBA" id="ARBA00022630"/>
    </source>
</evidence>
<evidence type="ECO:0000313" key="8">
    <source>
        <dbReference type="EMBL" id="CAB5239018.1"/>
    </source>
</evidence>
<dbReference type="GO" id="GO:0003959">
    <property type="term" value="F:NADPH dehydrogenase activity"/>
    <property type="evidence" value="ECO:0007669"/>
    <property type="project" value="InterPro"/>
</dbReference>
<dbReference type="InterPro" id="IPR044152">
    <property type="entry name" value="YqjM-like"/>
</dbReference>
<keyword evidence="4" id="KW-0521">NADP</keyword>
<evidence type="ECO:0000256" key="5">
    <source>
        <dbReference type="ARBA" id="ARBA00023002"/>
    </source>
</evidence>
<dbReference type="EMBL" id="CAFBSF010000001">
    <property type="protein sequence ID" value="CAB5239018.1"/>
    <property type="molecule type" value="Genomic_DNA"/>
</dbReference>
<dbReference type="AlphaFoldDB" id="A0A6J7XRA8"/>
<comment type="cofactor">
    <cofactor evidence="1">
        <name>FMN</name>
        <dbReference type="ChEBI" id="CHEBI:58210"/>
    </cofactor>
</comment>
<reference evidence="8" key="1">
    <citation type="submission" date="2020-05" db="EMBL/GenBank/DDBJ databases">
        <authorList>
            <person name="Chiriac C."/>
            <person name="Salcher M."/>
            <person name="Ghai R."/>
            <person name="Kavagutti S V."/>
        </authorList>
    </citation>
    <scope>NUCLEOTIDE SEQUENCE</scope>
</reference>
<feature type="domain" description="NADH:flavin oxidoreductase/NADH oxidase N-terminal" evidence="6">
    <location>
        <begin position="44"/>
        <end position="379"/>
    </location>
</feature>
<dbReference type="Pfam" id="PF00724">
    <property type="entry name" value="Oxidored_FMN"/>
    <property type="match status" value="1"/>
</dbReference>
<evidence type="ECO:0000313" key="7">
    <source>
        <dbReference type="EMBL" id="CAB4820048.1"/>
    </source>
</evidence>
<dbReference type="PANTHER" id="PTHR43303:SF4">
    <property type="entry name" value="NADPH DEHYDROGENASE C23G7.10C-RELATED"/>
    <property type="match status" value="1"/>
</dbReference>
<dbReference type="CDD" id="cd02932">
    <property type="entry name" value="OYE_YqiM_FMN"/>
    <property type="match status" value="1"/>
</dbReference>
<keyword evidence="3" id="KW-0288">FMN</keyword>
<dbReference type="Gene3D" id="3.20.20.70">
    <property type="entry name" value="Aldolase class I"/>
    <property type="match status" value="1"/>
</dbReference>
<proteinExistence type="predicted"/>
<organism evidence="8">
    <name type="scientific">freshwater metagenome</name>
    <dbReference type="NCBI Taxonomy" id="449393"/>
    <lineage>
        <taxon>unclassified sequences</taxon>
        <taxon>metagenomes</taxon>
        <taxon>ecological metagenomes</taxon>
    </lineage>
</organism>
<name>A0A6J7XRA8_9ZZZZ</name>
<evidence type="ECO:0000256" key="1">
    <source>
        <dbReference type="ARBA" id="ARBA00001917"/>
    </source>
</evidence>
<dbReference type="SUPFAM" id="SSF51395">
    <property type="entry name" value="FMN-linked oxidoreductases"/>
    <property type="match status" value="1"/>
</dbReference>
<evidence type="ECO:0000259" key="6">
    <source>
        <dbReference type="Pfam" id="PF00724"/>
    </source>
</evidence>
<sequence length="400" mass="45196">MRTFIVARTYNYHEVLIRNETYWLTQYYFLHNSMTVLYRRQMMSLFDPLVIRSLTIKNRIWVSPMCQYSAKNGLPNDWHFAHLAQFAMGGAGLIFTEATAISPSARSTAVDTGIWNEEQVASWTRIVSFIHEQGAKSAIQLWHAGRKGSATTPWEGHRPVSIDTGGWEIFAPSPLRFGELNIPIELSKADIEIIIQDYKSAAERSLRAGFDVVEIHGAHGYLIHSFLSPIGNKRIDEYGGEFLNRVRFLSEVTKAIREVWPLDKPLFVRLSTSDWVEEGWTVQDSIELAKLLKVIGVDLIDCSTGGVVPDVKYQVGPHYQVQFAEKIKSSAGILTGAVGLITDPLLANAIVASEQADAILLGREMLRNPHWAFQAAHELGIDIEWPNQYKQAKPRKDWPY</sequence>
<evidence type="ECO:0000256" key="4">
    <source>
        <dbReference type="ARBA" id="ARBA00022857"/>
    </source>
</evidence>